<evidence type="ECO:0000256" key="1">
    <source>
        <dbReference type="SAM" id="MobiDB-lite"/>
    </source>
</evidence>
<feature type="compositionally biased region" description="Acidic residues" evidence="1">
    <location>
        <begin position="677"/>
        <end position="687"/>
    </location>
</feature>
<proteinExistence type="predicted"/>
<accession>A0A381ZKD4</accession>
<dbReference type="GO" id="GO:0005509">
    <property type="term" value="F:calcium ion binding"/>
    <property type="evidence" value="ECO:0007669"/>
    <property type="project" value="InterPro"/>
</dbReference>
<feature type="compositionally biased region" description="Acidic residues" evidence="1">
    <location>
        <begin position="746"/>
        <end position="767"/>
    </location>
</feature>
<dbReference type="Gene3D" id="4.10.1080.10">
    <property type="entry name" value="TSP type-3 repeat"/>
    <property type="match status" value="2"/>
</dbReference>
<sequence length="794" mass="88753">MVCVIIVGIHFFKGTNLVKNLLPKLCSFLIIFTLSGFGFSVDSNSDSISDYWDFPNSQRWIGDSAEGDIEYCKEKSIRWDAPQLGFDINKDSIDDFMVAISCYQGEISDDEKHNLKVRAAWKMYCSNDQGHFDCTKELFQSEVIEVTAVPSDVGLGNDGGGNPYMHVSEKPRDLNNDGYPEFWYAINRDDGREGFNFSNSSDYALLESFCGPQPQTESWTWDCTRKSIQTMLVSNSDGTYQIKEIPWGVQNTQAMLILPNEIGTFDVWALIYGPNKVARYKDGDFIDVTEEYEQDPLWETVTNYGNPYAKAFAHDGSFYVAKADIPPSLRPDWAKDFENSGFVLWKYTVGQGFSLSDVFIAEQNQTFIYKIQQGDTVQERFGVMIKDVPVFDPRWHFFNLEVLDDSGEPILIVQSEAFTQAGDFFKAPHDSDIIYKVGDIFSTQSTTDSIWGGYSAIQGFYIRDGKLVERTKEVIEGNGIHGAEYKRFTDINSDGHLDTIVYSGEGIPSVYLNNGSGTLIKLFLGDVFPDLLNNEGYWEVSEDHNIPGWGAVLYPFYSSSRLDLLYWTKGYQFRMPSYLPEGYSFSPGDIVLTRATLDTNEIKTFSVKEQHTLFETCISNGWFAKDGYQLACKLGIPFLDEGEIDSDNDGVYDNEDSFRFDDSESLDTDADGIGNNADDDDDNDGVVDAEDAFPLIDLGDLTDTDSDGRPNECDTACVDLGMSADTDDDGDEVLDTVDAFPLDATESVDTDDDDIGNNADTDDDGDGALDINDPYPLNAPPTLSFTYGDNADKP</sequence>
<dbReference type="AlphaFoldDB" id="A0A381ZKD4"/>
<reference evidence="2" key="1">
    <citation type="submission" date="2018-05" db="EMBL/GenBank/DDBJ databases">
        <authorList>
            <person name="Lanie J.A."/>
            <person name="Ng W.-L."/>
            <person name="Kazmierczak K.M."/>
            <person name="Andrzejewski T.M."/>
            <person name="Davidsen T.M."/>
            <person name="Wayne K.J."/>
            <person name="Tettelin H."/>
            <person name="Glass J.I."/>
            <person name="Rusch D."/>
            <person name="Podicherti R."/>
            <person name="Tsui H.-C.T."/>
            <person name="Winkler M.E."/>
        </authorList>
    </citation>
    <scope>NUCLEOTIDE SEQUENCE</scope>
</reference>
<name>A0A381ZKD4_9ZZZZ</name>
<organism evidence="2">
    <name type="scientific">marine metagenome</name>
    <dbReference type="NCBI Taxonomy" id="408172"/>
    <lineage>
        <taxon>unclassified sequences</taxon>
        <taxon>metagenomes</taxon>
        <taxon>ecological metagenomes</taxon>
    </lineage>
</organism>
<feature type="region of interest" description="Disordered" evidence="1">
    <location>
        <begin position="740"/>
        <end position="794"/>
    </location>
</feature>
<evidence type="ECO:0000313" key="2">
    <source>
        <dbReference type="EMBL" id="SVA89710.1"/>
    </source>
</evidence>
<protein>
    <submittedName>
        <fullName evidence="2">Uncharacterized protein</fullName>
    </submittedName>
</protein>
<dbReference type="SUPFAM" id="SSF103647">
    <property type="entry name" value="TSP type-3 repeat"/>
    <property type="match status" value="2"/>
</dbReference>
<dbReference type="EMBL" id="UINC01021668">
    <property type="protein sequence ID" value="SVA89710.1"/>
    <property type="molecule type" value="Genomic_DNA"/>
</dbReference>
<feature type="non-terminal residue" evidence="2">
    <location>
        <position position="794"/>
    </location>
</feature>
<feature type="region of interest" description="Disordered" evidence="1">
    <location>
        <begin position="653"/>
        <end position="687"/>
    </location>
</feature>
<dbReference type="InterPro" id="IPR028974">
    <property type="entry name" value="TSP_type-3_rpt"/>
</dbReference>
<gene>
    <name evidence="2" type="ORF">METZ01_LOCUS142564</name>
</gene>